<keyword evidence="1" id="KW-0472">Membrane</keyword>
<dbReference type="AlphaFoldDB" id="A0A4Z1CJU7"/>
<evidence type="ECO:0000313" key="3">
    <source>
        <dbReference type="Proteomes" id="UP000297496"/>
    </source>
</evidence>
<keyword evidence="1" id="KW-1133">Transmembrane helix</keyword>
<evidence type="ECO:0000256" key="1">
    <source>
        <dbReference type="SAM" id="Phobius"/>
    </source>
</evidence>
<sequence>MDTTLPMLAGTISTIVFVGSVLPMLHKAFRTRDLSSYSFSNIALANLGNAVHSVYVFALPPGPIWVLHTFYLVSSGLMLCRYVGGWQARREARVPAGAA</sequence>
<dbReference type="RefSeq" id="WP_135838412.1">
    <property type="nucleotide sequence ID" value="NZ_SRRO01000001.1"/>
</dbReference>
<dbReference type="OrthoDB" id="4569898at2"/>
<proteinExistence type="predicted"/>
<protein>
    <submittedName>
        <fullName evidence="2">Uncharacterized protein</fullName>
    </submittedName>
</protein>
<feature type="transmembrane region" description="Helical" evidence="1">
    <location>
        <begin position="37"/>
        <end position="58"/>
    </location>
</feature>
<feature type="transmembrane region" description="Helical" evidence="1">
    <location>
        <begin position="64"/>
        <end position="83"/>
    </location>
</feature>
<feature type="transmembrane region" description="Helical" evidence="1">
    <location>
        <begin position="6"/>
        <end position="25"/>
    </location>
</feature>
<comment type="caution">
    <text evidence="2">The sequence shown here is derived from an EMBL/GenBank/DDBJ whole genome shotgun (WGS) entry which is preliminary data.</text>
</comment>
<dbReference type="EMBL" id="SRRO01000001">
    <property type="protein sequence ID" value="TGN63880.1"/>
    <property type="molecule type" value="Genomic_DNA"/>
</dbReference>
<reference evidence="2 3" key="1">
    <citation type="submission" date="2019-04" db="EMBL/GenBank/DDBJ databases">
        <title>Three New Species of Nocardioides, Nocardioides euryhalodurans sp. nov., Nocardioides seonyuensis sp. nov. and Nocardioides eburneoflavus sp. nov. Isolated from Soil.</title>
        <authorList>
            <person name="Roh S.G."/>
            <person name="Lee C."/>
            <person name="Kim M.-K."/>
            <person name="Kim S.B."/>
        </authorList>
    </citation>
    <scope>NUCLEOTIDE SEQUENCE [LARGE SCALE GENOMIC DNA]</scope>
    <source>
        <strain evidence="2 3">MMS17-SY213</strain>
    </source>
</reference>
<keyword evidence="1" id="KW-0812">Transmembrane</keyword>
<name>A0A4Z1CJU7_9ACTN</name>
<dbReference type="Gene3D" id="1.20.1280.290">
    <property type="match status" value="1"/>
</dbReference>
<evidence type="ECO:0000313" key="2">
    <source>
        <dbReference type="EMBL" id="TGN63880.1"/>
    </source>
</evidence>
<keyword evidence="3" id="KW-1185">Reference proteome</keyword>
<organism evidence="2 3">
    <name type="scientific">Nocardioides eburneiflavus</name>
    <dbReference type="NCBI Taxonomy" id="2518372"/>
    <lineage>
        <taxon>Bacteria</taxon>
        <taxon>Bacillati</taxon>
        <taxon>Actinomycetota</taxon>
        <taxon>Actinomycetes</taxon>
        <taxon>Propionibacteriales</taxon>
        <taxon>Nocardioidaceae</taxon>
        <taxon>Nocardioides</taxon>
    </lineage>
</organism>
<accession>A0A4Z1CJU7</accession>
<gene>
    <name evidence="2" type="ORF">EXE59_07890</name>
</gene>
<dbReference type="Proteomes" id="UP000297496">
    <property type="component" value="Unassembled WGS sequence"/>
</dbReference>